<evidence type="ECO:0000256" key="3">
    <source>
        <dbReference type="ARBA" id="ARBA00008836"/>
    </source>
</evidence>
<evidence type="ECO:0000256" key="2">
    <source>
        <dbReference type="ARBA" id="ARBA00004345"/>
    </source>
</evidence>
<protein>
    <recommendedName>
        <fullName evidence="13">Muscle-restricted coiled-coil protein</fullName>
    </recommendedName>
</protein>
<dbReference type="Pfam" id="PF15237">
    <property type="entry name" value="PTRF_SDPR"/>
    <property type="match status" value="1"/>
</dbReference>
<dbReference type="GO" id="GO:0030154">
    <property type="term" value="P:cell differentiation"/>
    <property type="evidence" value="ECO:0007669"/>
    <property type="project" value="UniProtKB-KW"/>
</dbReference>
<keyword evidence="6" id="KW-0517">Myogenesis</keyword>
<keyword evidence="4" id="KW-0217">Developmental protein</keyword>
<proteinExistence type="inferred from homology"/>
<evidence type="ECO:0000256" key="6">
    <source>
        <dbReference type="ARBA" id="ARBA00022541"/>
    </source>
</evidence>
<evidence type="ECO:0000256" key="10">
    <source>
        <dbReference type="ARBA" id="ARBA00023136"/>
    </source>
</evidence>
<dbReference type="GO" id="GO:0007517">
    <property type="term" value="P:muscle organ development"/>
    <property type="evidence" value="ECO:0007669"/>
    <property type="project" value="UniProtKB-KW"/>
</dbReference>
<evidence type="ECO:0000313" key="14">
    <source>
        <dbReference type="Ensembl" id="ENSSGRP00000044180.1"/>
    </source>
</evidence>
<comment type="subcellular location">
    <subcellularLocation>
        <location evidence="1">Cytoplasm</location>
        <location evidence="1">Myofibril</location>
        <location evidence="1">Sarcomere</location>
    </subcellularLocation>
    <subcellularLocation>
        <location evidence="2">Membrane</location>
        <location evidence="2">Caveola</location>
    </subcellularLocation>
</comment>
<keyword evidence="7" id="KW-0221">Differentiation</keyword>
<dbReference type="AlphaFoldDB" id="A0A672N350"/>
<evidence type="ECO:0000256" key="5">
    <source>
        <dbReference type="ARBA" id="ARBA00022490"/>
    </source>
</evidence>
<sequence length="123" mass="13850">MLGVEDESGQPVSALSILSLLERVSTIIDGVQASQQRMEERQQQLESSVSAVQSELLKLARDHGATATTVDKLLQKARRVSAHVKEVRSRVEKQNVRVKKVETTQDELLTRNKFRVVIYQVHS</sequence>
<dbReference type="GO" id="GO:0010468">
    <property type="term" value="P:regulation of gene expression"/>
    <property type="evidence" value="ECO:0007669"/>
    <property type="project" value="TreeGrafter"/>
</dbReference>
<dbReference type="GO" id="GO:0005901">
    <property type="term" value="C:caveola"/>
    <property type="evidence" value="ECO:0007669"/>
    <property type="project" value="UniProtKB-SubCell"/>
</dbReference>
<dbReference type="GO" id="GO:0030017">
    <property type="term" value="C:sarcomere"/>
    <property type="evidence" value="ECO:0007669"/>
    <property type="project" value="UniProtKB-SubCell"/>
</dbReference>
<keyword evidence="5" id="KW-0963">Cytoplasm</keyword>
<keyword evidence="10" id="KW-0472">Membrane</keyword>
<keyword evidence="8" id="KW-0805">Transcription regulation</keyword>
<dbReference type="Ensembl" id="ENSSGRT00000047305.1">
    <property type="protein sequence ID" value="ENSSGRP00000044180.1"/>
    <property type="gene ID" value="ENSSGRG00000023768.1"/>
</dbReference>
<dbReference type="OMA" id="DTSWISY"/>
<reference evidence="14" key="2">
    <citation type="submission" date="2025-09" db="UniProtKB">
        <authorList>
            <consortium name="Ensembl"/>
        </authorList>
    </citation>
    <scope>IDENTIFICATION</scope>
</reference>
<reference evidence="14" key="1">
    <citation type="submission" date="2025-08" db="UniProtKB">
        <authorList>
            <consortium name="Ensembl"/>
        </authorList>
    </citation>
    <scope>IDENTIFICATION</scope>
</reference>
<dbReference type="Proteomes" id="UP000472262">
    <property type="component" value="Unassembled WGS sequence"/>
</dbReference>
<comment type="similarity">
    <text evidence="3">Belongs to the CAVIN family.</text>
</comment>
<keyword evidence="11" id="KW-0010">Activator</keyword>
<evidence type="ECO:0000256" key="1">
    <source>
        <dbReference type="ARBA" id="ARBA00004204"/>
    </source>
</evidence>
<evidence type="ECO:0000256" key="11">
    <source>
        <dbReference type="ARBA" id="ARBA00023159"/>
    </source>
</evidence>
<accession>A0A672N350</accession>
<evidence type="ECO:0000256" key="7">
    <source>
        <dbReference type="ARBA" id="ARBA00022782"/>
    </source>
</evidence>
<keyword evidence="15" id="KW-1185">Reference proteome</keyword>
<dbReference type="PANTHER" id="PTHR15240:SF4">
    <property type="entry name" value="CAVEOLAE-ASSOCIATED PROTEIN 4"/>
    <property type="match status" value="1"/>
</dbReference>
<name>A0A672N350_SINGR</name>
<evidence type="ECO:0000256" key="4">
    <source>
        <dbReference type="ARBA" id="ARBA00022473"/>
    </source>
</evidence>
<keyword evidence="12" id="KW-0804">Transcription</keyword>
<evidence type="ECO:0000313" key="15">
    <source>
        <dbReference type="Proteomes" id="UP000472262"/>
    </source>
</evidence>
<dbReference type="PANTHER" id="PTHR15240">
    <property type="entry name" value="CAVIN"/>
    <property type="match status" value="1"/>
</dbReference>
<evidence type="ECO:0000256" key="13">
    <source>
        <dbReference type="ARBA" id="ARBA00030534"/>
    </source>
</evidence>
<organism evidence="14 15">
    <name type="scientific">Sinocyclocheilus grahami</name>
    <name type="common">Dianchi golden-line fish</name>
    <name type="synonym">Barbus grahami</name>
    <dbReference type="NCBI Taxonomy" id="75366"/>
    <lineage>
        <taxon>Eukaryota</taxon>
        <taxon>Metazoa</taxon>
        <taxon>Chordata</taxon>
        <taxon>Craniata</taxon>
        <taxon>Vertebrata</taxon>
        <taxon>Euteleostomi</taxon>
        <taxon>Actinopterygii</taxon>
        <taxon>Neopterygii</taxon>
        <taxon>Teleostei</taxon>
        <taxon>Ostariophysi</taxon>
        <taxon>Cypriniformes</taxon>
        <taxon>Cyprinidae</taxon>
        <taxon>Cyprininae</taxon>
        <taxon>Sinocyclocheilus</taxon>
    </lineage>
</organism>
<evidence type="ECO:0000256" key="9">
    <source>
        <dbReference type="ARBA" id="ARBA00023054"/>
    </source>
</evidence>
<evidence type="ECO:0000256" key="12">
    <source>
        <dbReference type="ARBA" id="ARBA00023163"/>
    </source>
</evidence>
<keyword evidence="9" id="KW-0175">Coiled coil</keyword>
<dbReference type="InterPro" id="IPR026752">
    <property type="entry name" value="Cavin_fam"/>
</dbReference>
<dbReference type="InParanoid" id="A0A672N350"/>
<evidence type="ECO:0000256" key="8">
    <source>
        <dbReference type="ARBA" id="ARBA00023015"/>
    </source>
</evidence>